<dbReference type="KEGG" id="ppnm:LV28_19330"/>
<keyword evidence="1" id="KW-0812">Transmembrane</keyword>
<dbReference type="EMBL" id="UGSG01000001">
    <property type="protein sequence ID" value="SUA80572.1"/>
    <property type="molecule type" value="Genomic_DNA"/>
</dbReference>
<evidence type="ECO:0000313" key="3">
    <source>
        <dbReference type="Proteomes" id="UP000254573"/>
    </source>
</evidence>
<organism evidence="2 3">
    <name type="scientific">Pandoraea pnomenusa</name>
    <dbReference type="NCBI Taxonomy" id="93220"/>
    <lineage>
        <taxon>Bacteria</taxon>
        <taxon>Pseudomonadati</taxon>
        <taxon>Pseudomonadota</taxon>
        <taxon>Betaproteobacteria</taxon>
        <taxon>Burkholderiales</taxon>
        <taxon>Burkholderiaceae</taxon>
        <taxon>Pandoraea</taxon>
    </lineage>
</organism>
<accession>A0A378YTT4</accession>
<feature type="transmembrane region" description="Helical" evidence="1">
    <location>
        <begin position="12"/>
        <end position="33"/>
    </location>
</feature>
<keyword evidence="1" id="KW-1133">Transmembrane helix</keyword>
<reference evidence="2 3" key="1">
    <citation type="submission" date="2018-06" db="EMBL/GenBank/DDBJ databases">
        <authorList>
            <consortium name="Pathogen Informatics"/>
            <person name="Doyle S."/>
        </authorList>
    </citation>
    <scope>NUCLEOTIDE SEQUENCE [LARGE SCALE GENOMIC DNA]</scope>
    <source>
        <strain evidence="2 3">NCTC13160</strain>
    </source>
</reference>
<proteinExistence type="predicted"/>
<dbReference type="SUPFAM" id="SSF160472">
    <property type="entry name" value="NMB0513-like"/>
    <property type="match status" value="1"/>
</dbReference>
<dbReference type="AlphaFoldDB" id="A0A378YTT4"/>
<dbReference type="KEGG" id="ppno:DA70_11465"/>
<dbReference type="OrthoDB" id="8944913at2"/>
<gene>
    <name evidence="2" type="ORF">NCTC13160_03815</name>
</gene>
<keyword evidence="1" id="KW-0472">Membrane</keyword>
<protein>
    <submittedName>
        <fullName evidence="2">Uncharacterized protein</fullName>
    </submittedName>
</protein>
<evidence type="ECO:0000256" key="1">
    <source>
        <dbReference type="SAM" id="Phobius"/>
    </source>
</evidence>
<dbReference type="Proteomes" id="UP000254573">
    <property type="component" value="Unassembled WGS sequence"/>
</dbReference>
<dbReference type="RefSeq" id="WP_025249736.1">
    <property type="nucleotide sequence ID" value="NZ_CP007506.3"/>
</dbReference>
<sequence>MDHESEIVRDAFGLWISGLFSAVCGWNPGGSFLEKKEFFFMLLEKLLREGRVMFIAPGADCYVSPANPKPKLTVEDPEARWSAPVSEIMSYVRGRWPEEANDQNDIELTYYFYELPGLIWVREDGRLVVS</sequence>
<dbReference type="Gene3D" id="1.10.3510.10">
    <property type="entry name" value="NMB0513-like"/>
    <property type="match status" value="1"/>
</dbReference>
<evidence type="ECO:0000313" key="2">
    <source>
        <dbReference type="EMBL" id="SUA80572.1"/>
    </source>
</evidence>
<dbReference type="InterPro" id="IPR023138">
    <property type="entry name" value="NMB0513-like_sf"/>
</dbReference>
<name>A0A378YTT4_9BURK</name>